<comment type="caution">
    <text evidence="2">The sequence shown here is derived from an EMBL/GenBank/DDBJ whole genome shotgun (WGS) entry which is preliminary data.</text>
</comment>
<gene>
    <name evidence="2" type="ORF">GCM10025791_20650</name>
</gene>
<protein>
    <recommendedName>
        <fullName evidence="1">PhoD-like phosphatase metallophosphatase domain-containing protein</fullName>
    </recommendedName>
</protein>
<proteinExistence type="predicted"/>
<reference evidence="3" key="1">
    <citation type="journal article" date="2019" name="Int. J. Syst. Evol. Microbiol.">
        <title>The Global Catalogue of Microorganisms (GCM) 10K type strain sequencing project: providing services to taxonomists for standard genome sequencing and annotation.</title>
        <authorList>
            <consortium name="The Broad Institute Genomics Platform"/>
            <consortium name="The Broad Institute Genome Sequencing Center for Infectious Disease"/>
            <person name="Wu L."/>
            <person name="Ma J."/>
        </authorList>
    </citation>
    <scope>NUCLEOTIDE SEQUENCE [LARGE SCALE GENOMIC DNA]</scope>
    <source>
        <strain evidence="3">JCM 19134</strain>
    </source>
</reference>
<dbReference type="Pfam" id="PF09423">
    <property type="entry name" value="PhoD"/>
    <property type="match status" value="1"/>
</dbReference>
<keyword evidence="3" id="KW-1185">Reference proteome</keyword>
<sequence>MERAAIKPQHFSNPPLESTLAIGATNATNIRAWYRTGSTGRFELRWGLEDSSQCDGQLAVTVSDDLADYTGSEILEPLQASQRYWLKLCDEQGQVLAQGSFRTAASDDCEPEKFSLALMSCHQPFENNGDIRSSSEDMLTAMHKVLEQHQVDQVIMGGDQMYSDMPGTMSLFDDDYFKTVAPEGKQTILECSAEEVRQLFHQRYRHFWNVPGWKKLLANYACYPAIDDHDIIDNWGSAIEHNQPQWQNFRQGAFQAFVDYQGSLIHHPSQVPPPSFDFASEFGSIGTYFLDIRSNRRVGDSPRIVSSQQLEDLKQYLANNGDKEFLFLVLSVPLVHLPKPLTRLAARITPEGEDFSDRWSTRGHRHDRDLIAAMLHQHQRDYPEQKMVLLSGDIHIGCVHSISWEDQPPNLYQFISSGITHDTGKVIQFLSSLIIRTKRTLHVKTGPHAKVQLLPGVDDDKSNPCGDMNMGIVEITRNKETGAPQLQFMLYSNEHGEPVCKFRSEFL</sequence>
<evidence type="ECO:0000313" key="2">
    <source>
        <dbReference type="EMBL" id="GAA4942127.1"/>
    </source>
</evidence>
<dbReference type="AlphaFoldDB" id="A0AAV3U2Q6"/>
<evidence type="ECO:0000313" key="3">
    <source>
        <dbReference type="Proteomes" id="UP001409585"/>
    </source>
</evidence>
<dbReference type="RefSeq" id="WP_345421222.1">
    <property type="nucleotide sequence ID" value="NZ_AP031496.1"/>
</dbReference>
<dbReference type="PANTHER" id="PTHR37031:SF2">
    <property type="entry name" value="PHOD-LIKE PHOSPHATASE METALLOPHOSPHATASE DOMAIN-CONTAINING PROTEIN"/>
    <property type="match status" value="1"/>
</dbReference>
<evidence type="ECO:0000259" key="1">
    <source>
        <dbReference type="Pfam" id="PF09423"/>
    </source>
</evidence>
<dbReference type="CDD" id="cd07389">
    <property type="entry name" value="MPP_PhoD"/>
    <property type="match status" value="1"/>
</dbReference>
<dbReference type="SUPFAM" id="SSF56300">
    <property type="entry name" value="Metallo-dependent phosphatases"/>
    <property type="match status" value="1"/>
</dbReference>
<organism evidence="2 3">
    <name type="scientific">Halioxenophilus aromaticivorans</name>
    <dbReference type="NCBI Taxonomy" id="1306992"/>
    <lineage>
        <taxon>Bacteria</taxon>
        <taxon>Pseudomonadati</taxon>
        <taxon>Pseudomonadota</taxon>
        <taxon>Gammaproteobacteria</taxon>
        <taxon>Alteromonadales</taxon>
        <taxon>Alteromonadaceae</taxon>
        <taxon>Halioxenophilus</taxon>
    </lineage>
</organism>
<dbReference type="PANTHER" id="PTHR37031">
    <property type="entry name" value="METALLOPHOSPHATASE BINDING DOMAIN PROTEIN"/>
    <property type="match status" value="1"/>
</dbReference>
<dbReference type="InterPro" id="IPR029052">
    <property type="entry name" value="Metallo-depent_PP-like"/>
</dbReference>
<feature type="domain" description="PhoD-like phosphatase metallophosphatase" evidence="1">
    <location>
        <begin position="117"/>
        <end position="421"/>
    </location>
</feature>
<dbReference type="InterPro" id="IPR038607">
    <property type="entry name" value="PhoD-like_sf"/>
</dbReference>
<dbReference type="Gene3D" id="3.60.21.70">
    <property type="entry name" value="PhoD-like phosphatase"/>
    <property type="match status" value="1"/>
</dbReference>
<accession>A0AAV3U2Q6</accession>
<name>A0AAV3U2Q6_9ALTE</name>
<dbReference type="InterPro" id="IPR018946">
    <property type="entry name" value="PhoD-like_MPP"/>
</dbReference>
<dbReference type="EMBL" id="BAABLX010000016">
    <property type="protein sequence ID" value="GAA4942127.1"/>
    <property type="molecule type" value="Genomic_DNA"/>
</dbReference>
<dbReference type="Proteomes" id="UP001409585">
    <property type="component" value="Unassembled WGS sequence"/>
</dbReference>